<comment type="caution">
    <text evidence="1">The sequence shown here is derived from an EMBL/GenBank/DDBJ whole genome shotgun (WGS) entry which is preliminary data.</text>
</comment>
<dbReference type="Proteomes" id="UP000772434">
    <property type="component" value="Unassembled WGS sequence"/>
</dbReference>
<sequence>MPGVSPWNQRTLRLSLLNAFFHNQIQHMEKFLRRKVLHKDGIKKTFRRQLIKDHGLWDKSSSSSPSEGRIWNIVNGTWEPESRRSAMTVTHIVPEMLGNALMKKVLGSQHHPFHSIYGMRNALLLPSGVVSAMNDWAITIVPDISENPTLEERQKWAALELKEFKFRVLDPNHLDLRERISGMPEDTRLGRELDQQRLQFRDGNPLRPSTKYLYFNHRCAVMNRFHHLFYEGIPQEGLKSTTPQRRKKLLSMDTMSKQAGLLSRTEFWNNMVQELKAIDHDTALLLDWGMELEATESERSGSRLEL</sequence>
<organism evidence="1 2">
    <name type="scientific">Rhodocollybia butyracea</name>
    <dbReference type="NCBI Taxonomy" id="206335"/>
    <lineage>
        <taxon>Eukaryota</taxon>
        <taxon>Fungi</taxon>
        <taxon>Dikarya</taxon>
        <taxon>Basidiomycota</taxon>
        <taxon>Agaricomycotina</taxon>
        <taxon>Agaricomycetes</taxon>
        <taxon>Agaricomycetidae</taxon>
        <taxon>Agaricales</taxon>
        <taxon>Marasmiineae</taxon>
        <taxon>Omphalotaceae</taxon>
        <taxon>Rhodocollybia</taxon>
    </lineage>
</organism>
<dbReference type="OrthoDB" id="5386595at2759"/>
<evidence type="ECO:0000313" key="1">
    <source>
        <dbReference type="EMBL" id="KAF9075453.1"/>
    </source>
</evidence>
<protein>
    <recommendedName>
        <fullName evidence="3">HNH nuclease domain-containing protein</fullName>
    </recommendedName>
</protein>
<gene>
    <name evidence="1" type="ORF">BDP27DRAFT_1315044</name>
</gene>
<dbReference type="EMBL" id="JADNRY010000009">
    <property type="protein sequence ID" value="KAF9075453.1"/>
    <property type="molecule type" value="Genomic_DNA"/>
</dbReference>
<evidence type="ECO:0008006" key="3">
    <source>
        <dbReference type="Google" id="ProtNLM"/>
    </source>
</evidence>
<name>A0A9P5UEN0_9AGAR</name>
<evidence type="ECO:0000313" key="2">
    <source>
        <dbReference type="Proteomes" id="UP000772434"/>
    </source>
</evidence>
<reference evidence="1" key="1">
    <citation type="submission" date="2020-11" db="EMBL/GenBank/DDBJ databases">
        <authorList>
            <consortium name="DOE Joint Genome Institute"/>
            <person name="Ahrendt S."/>
            <person name="Riley R."/>
            <person name="Andreopoulos W."/>
            <person name="Labutti K."/>
            <person name="Pangilinan J."/>
            <person name="Ruiz-Duenas F.J."/>
            <person name="Barrasa J.M."/>
            <person name="Sanchez-Garcia M."/>
            <person name="Camarero S."/>
            <person name="Miyauchi S."/>
            <person name="Serrano A."/>
            <person name="Linde D."/>
            <person name="Babiker R."/>
            <person name="Drula E."/>
            <person name="Ayuso-Fernandez I."/>
            <person name="Pacheco R."/>
            <person name="Padilla G."/>
            <person name="Ferreira P."/>
            <person name="Barriuso J."/>
            <person name="Kellner H."/>
            <person name="Castanera R."/>
            <person name="Alfaro M."/>
            <person name="Ramirez L."/>
            <person name="Pisabarro A.G."/>
            <person name="Kuo A."/>
            <person name="Tritt A."/>
            <person name="Lipzen A."/>
            <person name="He G."/>
            <person name="Yan M."/>
            <person name="Ng V."/>
            <person name="Cullen D."/>
            <person name="Martin F."/>
            <person name="Rosso M.-N."/>
            <person name="Henrissat B."/>
            <person name="Hibbett D."/>
            <person name="Martinez A.T."/>
            <person name="Grigoriev I.V."/>
        </authorList>
    </citation>
    <scope>NUCLEOTIDE SEQUENCE</scope>
    <source>
        <strain evidence="1">AH 40177</strain>
    </source>
</reference>
<dbReference type="AlphaFoldDB" id="A0A9P5UEN0"/>
<proteinExistence type="predicted"/>
<keyword evidence="2" id="KW-1185">Reference proteome</keyword>
<accession>A0A9P5UEN0</accession>